<dbReference type="InParanoid" id="A0A1Y1YCQ5"/>
<dbReference type="OrthoDB" id="2393824at2759"/>
<comment type="caution">
    <text evidence="1">The sequence shown here is derived from an EMBL/GenBank/DDBJ whole genome shotgun (WGS) entry which is preliminary data.</text>
</comment>
<keyword evidence="2" id="KW-1185">Reference proteome</keyword>
<gene>
    <name evidence="1" type="ORF">K493DRAFT_337378</name>
</gene>
<protein>
    <submittedName>
        <fullName evidence="1">Uncharacterized protein</fullName>
    </submittedName>
</protein>
<sequence>MTTFLAQVGSRLGTSRDMNNRVARTMTYLLFLSRLLVLQFCLQVDNNALSFTSARWMLLQVCPHMFMDVFEHLFQKLLPLHQRSIAEEPALIDIVRKTFQNTRSCLMEHRGAPQFSADCTLFVVHDEAQILGEEHFGRFESLNGTRDDRPLLSPILYGFRNIEGENELTVLTSGTGLSIYTLNWARSSGSTLKHLPGAFTYMEFPGWTSRQSIDTYITSIRNQLPTEDARVVLDSLLPSEARDMLFEKLAGRFRPIVTAIEAIIANGTPGFWKVAIEKTEARLVSWDHQREPGNLIHEIIRLENKYRRNLDVFQHLRTVEEGLGLLLFQRYMFGARTLVLEDAVPEMVERAFGRIMIIDGAARTVLDEPFAMKAAENYVRVRDIGFVKTMEQWMQQSNNASVHGFAWEYMMMSVFVETFKTHPFSDWSHQPSIPSMCASLEGKSEIVGLIDDCFQRGVTHQEITMQQFMEAHVNNNSTRGGKSVPPFYFPKAKPSGPDMVFYIRVNGNLFPVFVQLKLRPVFSHQTTHAALKTVSEECVQEHVENLGDYCPTNNTYISMIIAYPGKMIVSQIGRPNPALPSRSLNQVVVNITGDNFAKIFPPSHVDFLDRIKTPVKRHAMDQEWDEGDQLKKSRTYTCNLSQ</sequence>
<proteinExistence type="predicted"/>
<name>A0A1Y1YCQ5_9FUNG</name>
<evidence type="ECO:0000313" key="2">
    <source>
        <dbReference type="Proteomes" id="UP000193498"/>
    </source>
</evidence>
<organism evidence="1 2">
    <name type="scientific">Basidiobolus meristosporus CBS 931.73</name>
    <dbReference type="NCBI Taxonomy" id="1314790"/>
    <lineage>
        <taxon>Eukaryota</taxon>
        <taxon>Fungi</taxon>
        <taxon>Fungi incertae sedis</taxon>
        <taxon>Zoopagomycota</taxon>
        <taxon>Entomophthoromycotina</taxon>
        <taxon>Basidiobolomycetes</taxon>
        <taxon>Basidiobolales</taxon>
        <taxon>Basidiobolaceae</taxon>
        <taxon>Basidiobolus</taxon>
    </lineage>
</organism>
<dbReference type="Proteomes" id="UP000193498">
    <property type="component" value="Unassembled WGS sequence"/>
</dbReference>
<reference evidence="1 2" key="1">
    <citation type="submission" date="2016-07" db="EMBL/GenBank/DDBJ databases">
        <title>Pervasive Adenine N6-methylation of Active Genes in Fungi.</title>
        <authorList>
            <consortium name="DOE Joint Genome Institute"/>
            <person name="Mondo S.J."/>
            <person name="Dannebaum R.O."/>
            <person name="Kuo R.C."/>
            <person name="Labutti K."/>
            <person name="Haridas S."/>
            <person name="Kuo A."/>
            <person name="Salamov A."/>
            <person name="Ahrendt S.R."/>
            <person name="Lipzen A."/>
            <person name="Sullivan W."/>
            <person name="Andreopoulos W.B."/>
            <person name="Clum A."/>
            <person name="Lindquist E."/>
            <person name="Daum C."/>
            <person name="Ramamoorthy G.K."/>
            <person name="Gryganskyi A."/>
            <person name="Culley D."/>
            <person name="Magnuson J.K."/>
            <person name="James T.Y."/>
            <person name="O'Malley M.A."/>
            <person name="Stajich J.E."/>
            <person name="Spatafora J.W."/>
            <person name="Visel A."/>
            <person name="Grigoriev I.V."/>
        </authorList>
    </citation>
    <scope>NUCLEOTIDE SEQUENCE [LARGE SCALE GENOMIC DNA]</scope>
    <source>
        <strain evidence="1 2">CBS 931.73</strain>
    </source>
</reference>
<evidence type="ECO:0000313" key="1">
    <source>
        <dbReference type="EMBL" id="ORX95394.1"/>
    </source>
</evidence>
<dbReference type="AlphaFoldDB" id="A0A1Y1YCQ5"/>
<accession>A0A1Y1YCQ5</accession>
<dbReference type="EMBL" id="MCFE01000177">
    <property type="protein sequence ID" value="ORX95394.1"/>
    <property type="molecule type" value="Genomic_DNA"/>
</dbReference>